<dbReference type="SUPFAM" id="SSF57667">
    <property type="entry name" value="beta-beta-alpha zinc fingers"/>
    <property type="match status" value="1"/>
</dbReference>
<dbReference type="GO" id="GO:0005634">
    <property type="term" value="C:nucleus"/>
    <property type="evidence" value="ECO:0007669"/>
    <property type="project" value="UniProtKB-SubCell"/>
</dbReference>
<evidence type="ECO:0000256" key="2">
    <source>
        <dbReference type="ARBA" id="ARBA00022723"/>
    </source>
</evidence>
<feature type="compositionally biased region" description="Basic and acidic residues" evidence="8">
    <location>
        <begin position="388"/>
        <end position="399"/>
    </location>
</feature>
<feature type="domain" description="C2H2-type" evidence="9">
    <location>
        <begin position="328"/>
        <end position="355"/>
    </location>
</feature>
<proteinExistence type="predicted"/>
<dbReference type="InterPro" id="IPR036236">
    <property type="entry name" value="Znf_C2H2_sf"/>
</dbReference>
<feature type="compositionally biased region" description="Polar residues" evidence="8">
    <location>
        <begin position="219"/>
        <end position="231"/>
    </location>
</feature>
<evidence type="ECO:0000256" key="6">
    <source>
        <dbReference type="ARBA" id="ARBA00023242"/>
    </source>
</evidence>
<dbReference type="Gene3D" id="3.30.160.60">
    <property type="entry name" value="Classic Zinc Finger"/>
    <property type="match status" value="2"/>
</dbReference>
<dbReference type="InterPro" id="IPR013087">
    <property type="entry name" value="Znf_C2H2_type"/>
</dbReference>
<evidence type="ECO:0000313" key="10">
    <source>
        <dbReference type="EMBL" id="KAG9254258.1"/>
    </source>
</evidence>
<name>A0A9P7ZLD6_9HYPO</name>
<keyword evidence="11" id="KW-1185">Reference proteome</keyword>
<evidence type="ECO:0000313" key="11">
    <source>
        <dbReference type="Proteomes" id="UP000887229"/>
    </source>
</evidence>
<keyword evidence="2" id="KW-0479">Metal-binding</keyword>
<keyword evidence="3" id="KW-0677">Repeat</keyword>
<feature type="region of interest" description="Disordered" evidence="8">
    <location>
        <begin position="267"/>
        <end position="296"/>
    </location>
</feature>
<dbReference type="PROSITE" id="PS00028">
    <property type="entry name" value="ZINC_FINGER_C2H2_1"/>
    <property type="match status" value="1"/>
</dbReference>
<dbReference type="PROSITE" id="PS50157">
    <property type="entry name" value="ZINC_FINGER_C2H2_2"/>
    <property type="match status" value="2"/>
</dbReference>
<sequence>MDSLPVGITPTAHSLSSRRAAAENLPPFTIPQIHSAGIPRTGASPSSLGLNSAGSTTPQANSMQSQGHYTFGHSHGSWPTPAPSQPHMANTSPTQARPITNGHQHQQHHQQQQQQHHQQPLTTYDGRANQFAHSTAYMNHGAPERSSPSPVGHHGLQQPSNHEYEHHAPFSPHGQTTTQHSVPFPGHQLPSVTQPQHMGSTSTAPTQAGYGFARPPSASPQVPTLHSQYQGPRSPLGTTAGGNPGMYPGVRGSGSMPLPYVQQPMNLPHHAQARPPPSLSGQPAYPMPGSFAPSQHMGQMPGQVAYSLPHNYLYNPHAQGNGAAERPFKCNSCPQAFSRNHDLKRHKRIHLAVKPYPCTYCDKQFSRKDALKRHRLVKGCEQKVLAQQKKDQGGDRRDDDDGSVSSVDERS</sequence>
<feature type="compositionally biased region" description="Low complexity" evidence="8">
    <location>
        <begin position="109"/>
        <end position="119"/>
    </location>
</feature>
<dbReference type="AlphaFoldDB" id="A0A9P7ZLD6"/>
<dbReference type="Pfam" id="PF00096">
    <property type="entry name" value="zf-C2H2"/>
    <property type="match status" value="2"/>
</dbReference>
<dbReference type="EMBL" id="MU251255">
    <property type="protein sequence ID" value="KAG9254258.1"/>
    <property type="molecule type" value="Genomic_DNA"/>
</dbReference>
<accession>A0A9P7ZLD6</accession>
<feature type="region of interest" description="Disordered" evidence="8">
    <location>
        <begin position="382"/>
        <end position="411"/>
    </location>
</feature>
<feature type="compositionally biased region" description="Polar residues" evidence="8">
    <location>
        <begin position="43"/>
        <end position="68"/>
    </location>
</feature>
<dbReference type="PANTHER" id="PTHR16515:SF49">
    <property type="entry name" value="GASTRULA ZINC FINGER PROTEIN XLCGF49.1-LIKE-RELATED"/>
    <property type="match status" value="1"/>
</dbReference>
<reference evidence="10" key="1">
    <citation type="journal article" date="2021" name="IMA Fungus">
        <title>Genomic characterization of three marine fungi, including Emericellopsis atlantica sp. nov. with signatures of a generalist lifestyle and marine biomass degradation.</title>
        <authorList>
            <person name="Hagestad O.C."/>
            <person name="Hou L."/>
            <person name="Andersen J.H."/>
            <person name="Hansen E.H."/>
            <person name="Altermark B."/>
            <person name="Li C."/>
            <person name="Kuhnert E."/>
            <person name="Cox R.J."/>
            <person name="Crous P.W."/>
            <person name="Spatafora J.W."/>
            <person name="Lail K."/>
            <person name="Amirebrahimi M."/>
            <person name="Lipzen A."/>
            <person name="Pangilinan J."/>
            <person name="Andreopoulos W."/>
            <person name="Hayes R.D."/>
            <person name="Ng V."/>
            <person name="Grigoriev I.V."/>
            <person name="Jackson S.A."/>
            <person name="Sutton T.D.S."/>
            <person name="Dobson A.D.W."/>
            <person name="Rama T."/>
        </authorList>
    </citation>
    <scope>NUCLEOTIDE SEQUENCE</scope>
    <source>
        <strain evidence="10">TS7</strain>
    </source>
</reference>
<feature type="region of interest" description="Disordered" evidence="8">
    <location>
        <begin position="30"/>
        <end position="121"/>
    </location>
</feature>
<evidence type="ECO:0000256" key="4">
    <source>
        <dbReference type="ARBA" id="ARBA00022771"/>
    </source>
</evidence>
<organism evidence="10 11">
    <name type="scientific">Emericellopsis atlantica</name>
    <dbReference type="NCBI Taxonomy" id="2614577"/>
    <lineage>
        <taxon>Eukaryota</taxon>
        <taxon>Fungi</taxon>
        <taxon>Dikarya</taxon>
        <taxon>Ascomycota</taxon>
        <taxon>Pezizomycotina</taxon>
        <taxon>Sordariomycetes</taxon>
        <taxon>Hypocreomycetidae</taxon>
        <taxon>Hypocreales</taxon>
        <taxon>Bionectriaceae</taxon>
        <taxon>Emericellopsis</taxon>
    </lineage>
</organism>
<dbReference type="PANTHER" id="PTHR16515">
    <property type="entry name" value="PR DOMAIN ZINC FINGER PROTEIN"/>
    <property type="match status" value="1"/>
</dbReference>
<dbReference type="GeneID" id="70295959"/>
<dbReference type="Proteomes" id="UP000887229">
    <property type="component" value="Unassembled WGS sequence"/>
</dbReference>
<comment type="subcellular location">
    <subcellularLocation>
        <location evidence="1">Nucleus</location>
    </subcellularLocation>
</comment>
<comment type="caution">
    <text evidence="10">The sequence shown here is derived from an EMBL/GenBank/DDBJ whole genome shotgun (WGS) entry which is preliminary data.</text>
</comment>
<evidence type="ECO:0000256" key="3">
    <source>
        <dbReference type="ARBA" id="ARBA00022737"/>
    </source>
</evidence>
<dbReference type="OrthoDB" id="8922241at2759"/>
<gene>
    <name evidence="10" type="ORF">F5Z01DRAFT_674573</name>
</gene>
<feature type="domain" description="C2H2-type" evidence="9">
    <location>
        <begin position="356"/>
        <end position="383"/>
    </location>
</feature>
<dbReference type="GO" id="GO:0008270">
    <property type="term" value="F:zinc ion binding"/>
    <property type="evidence" value="ECO:0007669"/>
    <property type="project" value="UniProtKB-KW"/>
</dbReference>
<dbReference type="FunFam" id="3.30.160.60:FF:000065">
    <property type="entry name" value="B-cell CLL/lymphoma 6, member B"/>
    <property type="match status" value="1"/>
</dbReference>
<evidence type="ECO:0000256" key="1">
    <source>
        <dbReference type="ARBA" id="ARBA00004123"/>
    </source>
</evidence>
<evidence type="ECO:0000256" key="7">
    <source>
        <dbReference type="PROSITE-ProRule" id="PRU00042"/>
    </source>
</evidence>
<protein>
    <recommendedName>
        <fullName evidence="9">C2H2-type domain-containing protein</fullName>
    </recommendedName>
</protein>
<feature type="region of interest" description="Disordered" evidence="8">
    <location>
        <begin position="139"/>
        <end position="241"/>
    </location>
</feature>
<dbReference type="InterPro" id="IPR050331">
    <property type="entry name" value="Zinc_finger"/>
</dbReference>
<evidence type="ECO:0000259" key="9">
    <source>
        <dbReference type="PROSITE" id="PS50157"/>
    </source>
</evidence>
<keyword evidence="5" id="KW-0862">Zinc</keyword>
<dbReference type="RefSeq" id="XP_046118182.1">
    <property type="nucleotide sequence ID" value="XM_046265056.1"/>
</dbReference>
<evidence type="ECO:0000256" key="8">
    <source>
        <dbReference type="SAM" id="MobiDB-lite"/>
    </source>
</evidence>
<dbReference type="GO" id="GO:0010468">
    <property type="term" value="P:regulation of gene expression"/>
    <property type="evidence" value="ECO:0007669"/>
    <property type="project" value="TreeGrafter"/>
</dbReference>
<dbReference type="GO" id="GO:0032502">
    <property type="term" value="P:developmental process"/>
    <property type="evidence" value="ECO:0007669"/>
    <property type="project" value="UniProtKB-ARBA"/>
</dbReference>
<keyword evidence="4 7" id="KW-0863">Zinc-finger</keyword>
<feature type="compositionally biased region" description="Polar residues" evidence="8">
    <location>
        <begin position="87"/>
        <end position="102"/>
    </location>
</feature>
<dbReference type="SMART" id="SM00355">
    <property type="entry name" value="ZnF_C2H2"/>
    <property type="match status" value="2"/>
</dbReference>
<keyword evidence="6" id="KW-0539">Nucleus</keyword>
<dbReference type="FunFam" id="3.30.160.60:FF:000202">
    <property type="entry name" value="Zinc finger protein 574"/>
    <property type="match status" value="1"/>
</dbReference>
<evidence type="ECO:0000256" key="5">
    <source>
        <dbReference type="ARBA" id="ARBA00022833"/>
    </source>
</evidence>
<feature type="compositionally biased region" description="Polar residues" evidence="8">
    <location>
        <begin position="190"/>
        <end position="206"/>
    </location>
</feature>